<comment type="similarity">
    <text evidence="2">Belongs to the arginine deiminase family.</text>
</comment>
<dbReference type="STRING" id="1642647.PSM36_0486"/>
<dbReference type="PANTHER" id="PTHR47271:SF2">
    <property type="entry name" value="ARGININE DEIMINASE"/>
    <property type="match status" value="1"/>
</dbReference>
<gene>
    <name evidence="7" type="ORF">PSM36_0486</name>
</gene>
<dbReference type="EMBL" id="LT605205">
    <property type="protein sequence ID" value="SCD19316.1"/>
    <property type="molecule type" value="Genomic_DNA"/>
</dbReference>
<evidence type="ECO:0000256" key="3">
    <source>
        <dbReference type="ARBA" id="ARBA00012171"/>
    </source>
</evidence>
<keyword evidence="4 7" id="KW-0378">Hydrolase</keyword>
<protein>
    <recommendedName>
        <fullName evidence="3">arginine deiminase</fullName>
        <ecNumber evidence="3">3.5.3.6</ecNumber>
    </recommendedName>
</protein>
<proteinExistence type="inferred from homology"/>
<dbReference type="EC" id="3.5.3.6" evidence="3"/>
<comment type="pathway">
    <text evidence="1">Amino-acid degradation; L-arginine degradation via ADI pathway; carbamoyl phosphate from L-arginine: step 1/2.</text>
</comment>
<feature type="active site" description="Amidino-cysteine intermediate" evidence="6">
    <location>
        <position position="411"/>
    </location>
</feature>
<evidence type="ECO:0000256" key="4">
    <source>
        <dbReference type="ARBA" id="ARBA00022801"/>
    </source>
</evidence>
<evidence type="ECO:0000313" key="8">
    <source>
        <dbReference type="Proteomes" id="UP000187464"/>
    </source>
</evidence>
<evidence type="ECO:0000256" key="5">
    <source>
        <dbReference type="ARBA" id="ARBA00049429"/>
    </source>
</evidence>
<name>A0A1R3SSJ2_9BACT</name>
<dbReference type="AlphaFoldDB" id="A0A1R3SSJ2"/>
<organism evidence="7 8">
    <name type="scientific">Proteiniphilum saccharofermentans</name>
    <dbReference type="NCBI Taxonomy" id="1642647"/>
    <lineage>
        <taxon>Bacteria</taxon>
        <taxon>Pseudomonadati</taxon>
        <taxon>Bacteroidota</taxon>
        <taxon>Bacteroidia</taxon>
        <taxon>Bacteroidales</taxon>
        <taxon>Dysgonomonadaceae</taxon>
        <taxon>Proteiniphilum</taxon>
    </lineage>
</organism>
<dbReference type="GO" id="GO:0019546">
    <property type="term" value="P:L-arginine deiminase pathway"/>
    <property type="evidence" value="ECO:0007669"/>
    <property type="project" value="TreeGrafter"/>
</dbReference>
<accession>A0A1R3SSJ2</accession>
<reference evidence="7 8" key="1">
    <citation type="submission" date="2016-08" db="EMBL/GenBank/DDBJ databases">
        <authorList>
            <person name="Seilhamer J.J."/>
        </authorList>
    </citation>
    <scope>NUCLEOTIDE SEQUENCE [LARGE SCALE GENOMIC DNA]</scope>
    <source>
        <strain evidence="7">M3/6</strain>
    </source>
</reference>
<dbReference type="InterPro" id="IPR003876">
    <property type="entry name" value="Arg_deiminase"/>
</dbReference>
<dbReference type="Gene3D" id="3.75.10.10">
    <property type="entry name" value="L-arginine/glycine Amidinotransferase, Chain A"/>
    <property type="match status" value="1"/>
</dbReference>
<sequence length="421" mass="47398">MNENRKCTLQVQSETGKLEAVLVHYPGAEVENMTPRHAQRALYSDILNLSIARKEYDQLLAVLKKTSDVYEVADLLEKVLEHEHLKEDLIRKICITEQATEYIDWLMYLPASSLTKVLIEGLPLQINTLTDFLREEYYALQPLYNYYFTRDPSAVIGNNALICKMANSVRVRESLIMDAIFKSDLFFTGNVVNSYDLSQNNPLIKMEGGDILVVRDDILLIGNGMRTSTQGIDLLTREFCKTGSGKKHVIVQQLPESPESFIHLDMVFTLLDTDKAMVYKPLIMNDSPYQTVHMQIDNGKVTKISSVNSILTILRKLGVDLTPIVCGGKSDDWDQEREQWHSGANFLALAPGKVISYARNIHTLEELDKHGFEVVKAANVINSQWDIASASNCVITLEGSELPRGGGGPRCMTMPLRRTIE</sequence>
<evidence type="ECO:0000313" key="7">
    <source>
        <dbReference type="EMBL" id="SCD19316.1"/>
    </source>
</evidence>
<dbReference type="Proteomes" id="UP000187464">
    <property type="component" value="Chromosome I"/>
</dbReference>
<dbReference type="SUPFAM" id="SSF55909">
    <property type="entry name" value="Pentein"/>
    <property type="match status" value="1"/>
</dbReference>
<dbReference type="PIRSF" id="PIRSF006356">
    <property type="entry name" value="Arg_deiminase"/>
    <property type="match status" value="1"/>
</dbReference>
<dbReference type="GO" id="GO:0016990">
    <property type="term" value="F:arginine deiminase activity"/>
    <property type="evidence" value="ECO:0007669"/>
    <property type="project" value="UniProtKB-EC"/>
</dbReference>
<evidence type="ECO:0000256" key="1">
    <source>
        <dbReference type="ARBA" id="ARBA00005213"/>
    </source>
</evidence>
<evidence type="ECO:0000256" key="6">
    <source>
        <dbReference type="PIRSR" id="PIRSR006356-1"/>
    </source>
</evidence>
<dbReference type="PRINTS" id="PR01466">
    <property type="entry name" value="ARGDEIMINASE"/>
</dbReference>
<evidence type="ECO:0000256" key="2">
    <source>
        <dbReference type="ARBA" id="ARBA00010206"/>
    </source>
</evidence>
<dbReference type="PANTHER" id="PTHR47271">
    <property type="entry name" value="ARGININE DEIMINASE"/>
    <property type="match status" value="1"/>
</dbReference>
<dbReference type="RefSeq" id="WP_076928621.1">
    <property type="nucleotide sequence ID" value="NZ_LT605205.1"/>
</dbReference>
<dbReference type="KEGG" id="psac:PSM36_0486"/>
<comment type="catalytic activity">
    <reaction evidence="5">
        <text>L-arginine + H2O = L-citrulline + NH4(+)</text>
        <dbReference type="Rhea" id="RHEA:19597"/>
        <dbReference type="ChEBI" id="CHEBI:15377"/>
        <dbReference type="ChEBI" id="CHEBI:28938"/>
        <dbReference type="ChEBI" id="CHEBI:32682"/>
        <dbReference type="ChEBI" id="CHEBI:57743"/>
        <dbReference type="EC" id="3.5.3.6"/>
    </reaction>
</comment>
<dbReference type="Gene3D" id="1.10.3930.10">
    <property type="entry name" value="Arginine deiminase"/>
    <property type="match status" value="1"/>
</dbReference>
<keyword evidence="8" id="KW-1185">Reference proteome</keyword>
<dbReference type="Pfam" id="PF02274">
    <property type="entry name" value="ADI"/>
    <property type="match status" value="1"/>
</dbReference>